<dbReference type="Pfam" id="PF01609">
    <property type="entry name" value="DDE_Tnp_1"/>
    <property type="match status" value="1"/>
</dbReference>
<dbReference type="NCBIfam" id="NF033520">
    <property type="entry name" value="transpos_IS982"/>
    <property type="match status" value="1"/>
</dbReference>
<name>A0A5J4RW43_9ZZZZ</name>
<reference evidence="2" key="1">
    <citation type="submission" date="2019-03" db="EMBL/GenBank/DDBJ databases">
        <title>Single cell metagenomics reveals metabolic interactions within the superorganism composed of flagellate Streblomastix strix and complex community of Bacteroidetes bacteria on its surface.</title>
        <authorList>
            <person name="Treitli S.C."/>
            <person name="Kolisko M."/>
            <person name="Husnik F."/>
            <person name="Keeling P."/>
            <person name="Hampl V."/>
        </authorList>
    </citation>
    <scope>NUCLEOTIDE SEQUENCE</scope>
    <source>
        <strain evidence="2">STM</strain>
    </source>
</reference>
<dbReference type="GO" id="GO:0006313">
    <property type="term" value="P:DNA transposition"/>
    <property type="evidence" value="ECO:0007669"/>
    <property type="project" value="InterPro"/>
</dbReference>
<dbReference type="EMBL" id="SNRY01000633">
    <property type="protein sequence ID" value="KAA6338236.1"/>
    <property type="molecule type" value="Genomic_DNA"/>
</dbReference>
<dbReference type="AlphaFoldDB" id="A0A5J4RW43"/>
<organism evidence="2">
    <name type="scientific">termite gut metagenome</name>
    <dbReference type="NCBI Taxonomy" id="433724"/>
    <lineage>
        <taxon>unclassified sequences</taxon>
        <taxon>metagenomes</taxon>
        <taxon>organismal metagenomes</taxon>
    </lineage>
</organism>
<protein>
    <recommendedName>
        <fullName evidence="1">Transposase IS4-like domain-containing protein</fullName>
    </recommendedName>
</protein>
<comment type="caution">
    <text evidence="2">The sequence shown here is derived from an EMBL/GenBank/DDBJ whole genome shotgun (WGS) entry which is preliminary data.</text>
</comment>
<feature type="domain" description="Transposase IS4-like" evidence="1">
    <location>
        <begin position="111"/>
        <end position="276"/>
    </location>
</feature>
<sequence>MHNLKANFDKILDLYKQFGKEFTNERGNIPRRGVVPRFSDLEVIALSLTAEALSIDSENLLFVKLSTDYKDDFPYLISRRQYNDRRKYVFDLTDSIRKRMASTLNEYEDMYCVDSKPVEVCRLARSSRNKVGKRDYSKAPSKGYCASQNRYYYGYKLHTVCSIKGVVHSFDMPRASVHDINYLKDLNYEISDCTLLGDKGYLSKDIQLDLFETAHIRLEVPCRTNQKDFKSWFKPFRKLRKRVETVFSQLDDQFLLLRNYAKDVKGIFTRVLAKMASMTALQYLNKINNRPVGRVKYALC</sequence>
<proteinExistence type="predicted"/>
<dbReference type="InterPro" id="IPR002559">
    <property type="entry name" value="Transposase_11"/>
</dbReference>
<accession>A0A5J4RW43</accession>
<evidence type="ECO:0000313" key="2">
    <source>
        <dbReference type="EMBL" id="KAA6338236.1"/>
    </source>
</evidence>
<dbReference type="GO" id="GO:0004803">
    <property type="term" value="F:transposase activity"/>
    <property type="evidence" value="ECO:0007669"/>
    <property type="project" value="InterPro"/>
</dbReference>
<dbReference type="GO" id="GO:0003677">
    <property type="term" value="F:DNA binding"/>
    <property type="evidence" value="ECO:0007669"/>
    <property type="project" value="InterPro"/>
</dbReference>
<evidence type="ECO:0000259" key="1">
    <source>
        <dbReference type="Pfam" id="PF01609"/>
    </source>
</evidence>
<gene>
    <name evidence="2" type="ORF">EZS27_013752</name>
</gene>